<protein>
    <recommendedName>
        <fullName evidence="5">DUF3060 domain-containing protein</fullName>
    </recommendedName>
</protein>
<evidence type="ECO:0000256" key="1">
    <source>
        <dbReference type="SAM" id="MobiDB-lite"/>
    </source>
</evidence>
<evidence type="ECO:0000313" key="3">
    <source>
        <dbReference type="EMBL" id="BDZ48202.1"/>
    </source>
</evidence>
<dbReference type="Proteomes" id="UP001321486">
    <property type="component" value="Chromosome"/>
</dbReference>
<feature type="region of interest" description="Disordered" evidence="1">
    <location>
        <begin position="26"/>
        <end position="47"/>
    </location>
</feature>
<evidence type="ECO:0008006" key="5">
    <source>
        <dbReference type="Google" id="ProtNLM"/>
    </source>
</evidence>
<reference evidence="4" key="1">
    <citation type="journal article" date="2019" name="Int. J. Syst. Evol. Microbiol.">
        <title>The Global Catalogue of Microorganisms (GCM) 10K type strain sequencing project: providing services to taxonomists for standard genome sequencing and annotation.</title>
        <authorList>
            <consortium name="The Broad Institute Genomics Platform"/>
            <consortium name="The Broad Institute Genome Sequencing Center for Infectious Disease"/>
            <person name="Wu L."/>
            <person name="Ma J."/>
        </authorList>
    </citation>
    <scope>NUCLEOTIDE SEQUENCE [LARGE SCALE GENOMIC DNA]</scope>
    <source>
        <strain evidence="4">NBRC 108728</strain>
    </source>
</reference>
<feature type="compositionally biased region" description="Low complexity" evidence="1">
    <location>
        <begin position="38"/>
        <end position="47"/>
    </location>
</feature>
<feature type="chain" id="PRO_5046179584" description="DUF3060 domain-containing protein" evidence="2">
    <location>
        <begin position="21"/>
        <end position="123"/>
    </location>
</feature>
<organism evidence="3 4">
    <name type="scientific">Frondihabitans sucicola</name>
    <dbReference type="NCBI Taxonomy" id="1268041"/>
    <lineage>
        <taxon>Bacteria</taxon>
        <taxon>Bacillati</taxon>
        <taxon>Actinomycetota</taxon>
        <taxon>Actinomycetes</taxon>
        <taxon>Micrococcales</taxon>
        <taxon>Microbacteriaceae</taxon>
        <taxon>Frondihabitans</taxon>
    </lineage>
</organism>
<name>A0ABM8GIJ3_9MICO</name>
<dbReference type="RefSeq" id="WP_286345220.1">
    <property type="nucleotide sequence ID" value="NZ_AP027732.1"/>
</dbReference>
<feature type="signal peptide" evidence="2">
    <location>
        <begin position="1"/>
        <end position="20"/>
    </location>
</feature>
<keyword evidence="2" id="KW-0732">Signal</keyword>
<dbReference type="EMBL" id="AP027732">
    <property type="protein sequence ID" value="BDZ48202.1"/>
    <property type="molecule type" value="Genomic_DNA"/>
</dbReference>
<proteinExistence type="predicted"/>
<feature type="region of interest" description="Disordered" evidence="1">
    <location>
        <begin position="101"/>
        <end position="123"/>
    </location>
</feature>
<gene>
    <name evidence="3" type="ORF">GCM10025867_04430</name>
</gene>
<sequence length="123" mass="12292">MKKTPLLAAVLGATVIAALAGCTSSATTTADKTPKPTPTSSATTDAAAPVVNKCVDGQALLTGTATSNDLASGCDTVYVLMNDATIDLGPTKKLVFEGTGNKVTHTGEKPEIVGGEKNTVTAK</sequence>
<evidence type="ECO:0000313" key="4">
    <source>
        <dbReference type="Proteomes" id="UP001321486"/>
    </source>
</evidence>
<accession>A0ABM8GIJ3</accession>
<keyword evidence="4" id="KW-1185">Reference proteome</keyword>
<dbReference type="PROSITE" id="PS51257">
    <property type="entry name" value="PROKAR_LIPOPROTEIN"/>
    <property type="match status" value="1"/>
</dbReference>
<evidence type="ECO:0000256" key="2">
    <source>
        <dbReference type="SAM" id="SignalP"/>
    </source>
</evidence>